<evidence type="ECO:0000313" key="2">
    <source>
        <dbReference type="Proteomes" id="UP000593892"/>
    </source>
</evidence>
<dbReference type="PANTHER" id="PTHR35580:SF1">
    <property type="entry name" value="PHYTASE-LIKE DOMAIN-CONTAINING PROTEIN"/>
    <property type="match status" value="1"/>
</dbReference>
<dbReference type="EMBL" id="CP063849">
    <property type="protein sequence ID" value="QOY85251.1"/>
    <property type="molecule type" value="Genomic_DNA"/>
</dbReference>
<dbReference type="SUPFAM" id="SSF101898">
    <property type="entry name" value="NHL repeat"/>
    <property type="match status" value="1"/>
</dbReference>
<proteinExistence type="predicted"/>
<dbReference type="InterPro" id="IPR011042">
    <property type="entry name" value="6-blade_b-propeller_TolB-like"/>
</dbReference>
<gene>
    <name evidence="1" type="ORF">IRI77_20665</name>
</gene>
<protein>
    <submittedName>
        <fullName evidence="1">SBBP repeat-containing protein</fullName>
    </submittedName>
</protein>
<reference evidence="1 2" key="1">
    <citation type="submission" date="2020-10" db="EMBL/GenBank/DDBJ databases">
        <title>Complete genome sequence of Paludibaculum fermentans P105T, a facultatively anaerobic acidobacterium capable of dissimilatory Fe(III) reduction.</title>
        <authorList>
            <person name="Dedysh S.N."/>
            <person name="Beletsky A.V."/>
            <person name="Kulichevskaya I.S."/>
            <person name="Mardanov A.V."/>
            <person name="Ravin N.V."/>
        </authorList>
    </citation>
    <scope>NUCLEOTIDE SEQUENCE [LARGE SCALE GENOMIC DNA]</scope>
    <source>
        <strain evidence="1 2">P105</strain>
    </source>
</reference>
<dbReference type="InterPro" id="IPR052918">
    <property type="entry name" value="Motility_Chemotaxis_Reg"/>
</dbReference>
<sequence length="594" mass="62942">MRKIISLFAFAAVLAAQSPSEDKRLVFSTFNGGDRYDDATAVAVDPGGFIYVAGESESRDIPVKPVGGKPLNSAVFKAYLTKYSSEGKEVLWRAQIGGSSNTVAHAVALDKDGNIYVAGTTGARDLPLLHPIQDKQGGLNICFVMKFDPEGTLLFSTYFGGERNEEGLALALDSVGNIYLAGRASSAQLPVKNAMQPQISGGGQDAFIAKITPDFQLAYATYLGGNSGTDNIYAIAVGPDDSLYVAGETMSTGMATEGAYITLPQSYSSFVARVKPEGDGLIYFTYVGWKGGYTSIRGLTVDRDGRAYVVGHTSSKQLPTSENALQTAFGGGFRDAFLLRLSVDGTAAEYLTYLGGSSSGPTDPDETATAVKIDARGYVYITGYTNSPDFPGFRALQSNHGGKFDAFLLRLDVDQKQLISSTFWGGVENDESLALTLGPGESATIAGITYSSDLPLSANALQTKLGSGNDAFVCQICDPWLGIWFGDLSEARFTYVLGGEVPAPINSVVYAGCPQAFPAEGPESTEPWLILEKDGGTVPMKLKLSVNPDGLAPGEYKTIIKVTVNDAFHPVLEIPVTLVVQEPPVVIEDPSPAN</sequence>
<dbReference type="KEGG" id="pfer:IRI77_20665"/>
<accession>A0A7S7SIA5</accession>
<dbReference type="PANTHER" id="PTHR35580">
    <property type="entry name" value="CELL SURFACE GLYCOPROTEIN (S-LAYER PROTEIN)-LIKE PROTEIN"/>
    <property type="match status" value="1"/>
</dbReference>
<dbReference type="Pfam" id="PF06739">
    <property type="entry name" value="SBBP"/>
    <property type="match status" value="2"/>
</dbReference>
<dbReference type="AlphaFoldDB" id="A0A7S7SIA5"/>
<keyword evidence="2" id="KW-1185">Reference proteome</keyword>
<dbReference type="InterPro" id="IPR010620">
    <property type="entry name" value="SBBP_repeat"/>
</dbReference>
<dbReference type="Gene3D" id="2.120.10.30">
    <property type="entry name" value="TolB, C-terminal domain"/>
    <property type="match status" value="1"/>
</dbReference>
<dbReference type="Proteomes" id="UP000593892">
    <property type="component" value="Chromosome"/>
</dbReference>
<dbReference type="RefSeq" id="WP_194446921.1">
    <property type="nucleotide sequence ID" value="NZ_CP063849.1"/>
</dbReference>
<evidence type="ECO:0000313" key="1">
    <source>
        <dbReference type="EMBL" id="QOY85251.1"/>
    </source>
</evidence>
<name>A0A7S7SIA5_PALFE</name>
<organism evidence="1 2">
    <name type="scientific">Paludibaculum fermentans</name>
    <dbReference type="NCBI Taxonomy" id="1473598"/>
    <lineage>
        <taxon>Bacteria</taxon>
        <taxon>Pseudomonadati</taxon>
        <taxon>Acidobacteriota</taxon>
        <taxon>Terriglobia</taxon>
        <taxon>Bryobacterales</taxon>
        <taxon>Bryobacteraceae</taxon>
        <taxon>Paludibaculum</taxon>
    </lineage>
</organism>